<dbReference type="PROSITE" id="PS51257">
    <property type="entry name" value="PROKAR_LIPOPROTEIN"/>
    <property type="match status" value="1"/>
</dbReference>
<gene>
    <name evidence="1" type="ORF">P7V44_15180</name>
    <name evidence="2" type="ORF">Q5E86_00635</name>
</gene>
<evidence type="ECO:0000313" key="3">
    <source>
        <dbReference type="Proteomes" id="UP001156701"/>
    </source>
</evidence>
<comment type="caution">
    <text evidence="1">The sequence shown here is derived from an EMBL/GenBank/DDBJ whole genome shotgun (WGS) entry which is preliminary data.</text>
</comment>
<protein>
    <submittedName>
        <fullName evidence="1">Uncharacterized protein</fullName>
    </submittedName>
</protein>
<evidence type="ECO:0000313" key="4">
    <source>
        <dbReference type="Proteomes" id="UP001176478"/>
    </source>
</evidence>
<name>A0AA42JZJ0_9GAMM</name>
<proteinExistence type="predicted"/>
<dbReference type="Proteomes" id="UP001156701">
    <property type="component" value="Unassembled WGS sequence"/>
</dbReference>
<reference evidence="2" key="2">
    <citation type="submission" date="2023-07" db="EMBL/GenBank/DDBJ databases">
        <authorList>
            <person name="Yang W."/>
            <person name="Chen J."/>
            <person name="Ji P."/>
            <person name="Hu F."/>
        </authorList>
    </citation>
    <scope>NUCLEOTIDE SEQUENCE</scope>
    <source>
        <strain evidence="2">CRE-138-0111</strain>
    </source>
</reference>
<evidence type="ECO:0000313" key="2">
    <source>
        <dbReference type="EMBL" id="MDO7854904.1"/>
    </source>
</evidence>
<reference evidence="2" key="3">
    <citation type="journal article" date="2024" name="Int. J. Antimicrob. Agents">
        <title>Identification of a novel Providencia species showing multi-drug-resistant in three patients with hospital-acquired infection.</title>
        <authorList>
            <person name="Yang W."/>
            <person name="Chen J."/>
            <person name="Yang F."/>
            <person name="Ji P."/>
            <person name="Shen S."/>
            <person name="Yin D."/>
            <person name="Hu F."/>
        </authorList>
    </citation>
    <scope>NUCLEOTIDE SEQUENCE</scope>
    <source>
        <strain evidence="2">CRE-138-0111</strain>
    </source>
</reference>
<reference evidence="1" key="1">
    <citation type="submission" date="2023-03" db="EMBL/GenBank/DDBJ databases">
        <title>a new species belonging to Providencia genus.</title>
        <authorList>
            <person name="Yang W."/>
            <person name="Hu F."/>
            <person name="Shen S."/>
            <person name="Ding L."/>
            <person name="Yin D."/>
        </authorList>
    </citation>
    <scope>NUCLEOTIDE SEQUENCE</scope>
    <source>
        <strain evidence="1">CRE-3FA-0001</strain>
    </source>
</reference>
<keyword evidence="4" id="KW-1185">Reference proteome</keyword>
<dbReference type="RefSeq" id="WP_042844159.1">
    <property type="nucleotide sequence ID" value="NZ_JARRYG010000017.1"/>
</dbReference>
<evidence type="ECO:0000313" key="1">
    <source>
        <dbReference type="EMBL" id="MDG4697581.1"/>
    </source>
</evidence>
<sequence length="186" mass="21318">MIKGILISILVVLTSGCMTNKQSAPYGFQWGLQPSDLKKLRLKETQCTGFQEGGALCSVVGSPEFHNKPFLLIFSRENNTLMLISAQGNASRDQMVILNEYDEINQRMFESYGLPKQTIERYKRDVFFLDKISDDETTPFKRVYEQGDMRIMVGIVSNSHFRKIQDKKDIIYSVMVIHSLIPNKPQ</sequence>
<dbReference type="EMBL" id="JAUQTG010000001">
    <property type="protein sequence ID" value="MDO7854904.1"/>
    <property type="molecule type" value="Genomic_DNA"/>
</dbReference>
<organism evidence="1 3">
    <name type="scientific">Providencia huashanensis</name>
    <dbReference type="NCBI Taxonomy" id="3037798"/>
    <lineage>
        <taxon>Bacteria</taxon>
        <taxon>Pseudomonadati</taxon>
        <taxon>Pseudomonadota</taxon>
        <taxon>Gammaproteobacteria</taxon>
        <taxon>Enterobacterales</taxon>
        <taxon>Morganellaceae</taxon>
        <taxon>Providencia</taxon>
    </lineage>
</organism>
<dbReference type="EMBL" id="JARRYG010000017">
    <property type="protein sequence ID" value="MDG4697581.1"/>
    <property type="molecule type" value="Genomic_DNA"/>
</dbReference>
<dbReference type="Proteomes" id="UP001176478">
    <property type="component" value="Unassembled WGS sequence"/>
</dbReference>
<accession>A0AA42JZJ0</accession>
<dbReference type="AlphaFoldDB" id="A0AA42JZJ0"/>